<evidence type="ECO:0000256" key="2">
    <source>
        <dbReference type="ARBA" id="ARBA00011073"/>
    </source>
</evidence>
<dbReference type="EMBL" id="OV170226">
    <property type="protein sequence ID" value="CAH0727680.1"/>
    <property type="molecule type" value="Genomic_DNA"/>
</dbReference>
<feature type="domain" description="Tripeptidyl-peptidase II first Ig-like" evidence="15">
    <location>
        <begin position="533"/>
        <end position="653"/>
    </location>
</feature>
<dbReference type="GO" id="GO:0004252">
    <property type="term" value="F:serine-type endopeptidase activity"/>
    <property type="evidence" value="ECO:0007669"/>
    <property type="project" value="UniProtKB-UniRule"/>
</dbReference>
<dbReference type="PANTHER" id="PTHR43806:SF14">
    <property type="entry name" value="TRIPEPTIDYL-PEPTIDASE 2"/>
    <property type="match status" value="1"/>
</dbReference>
<dbReference type="GO" id="GO:0006508">
    <property type="term" value="P:proteolysis"/>
    <property type="evidence" value="ECO:0007669"/>
    <property type="project" value="UniProtKB-KW"/>
</dbReference>
<evidence type="ECO:0000256" key="5">
    <source>
        <dbReference type="ARBA" id="ARBA00022438"/>
    </source>
</evidence>
<dbReference type="FunFam" id="3.40.50.200:FF:000039">
    <property type="entry name" value="Predicted protein"/>
    <property type="match status" value="1"/>
</dbReference>
<evidence type="ECO:0000256" key="6">
    <source>
        <dbReference type="ARBA" id="ARBA00022670"/>
    </source>
</evidence>
<dbReference type="Gene3D" id="2.60.40.3170">
    <property type="match status" value="1"/>
</dbReference>
<feature type="coiled-coil region" evidence="11">
    <location>
        <begin position="1129"/>
        <end position="1156"/>
    </location>
</feature>
<keyword evidence="7 10" id="KW-0378">Hydrolase</keyword>
<dbReference type="InterPro" id="IPR050131">
    <property type="entry name" value="Peptidase_S8_subtilisin-like"/>
</dbReference>
<evidence type="ECO:0000256" key="1">
    <source>
        <dbReference type="ARBA" id="ARBA00001910"/>
    </source>
</evidence>
<dbReference type="InterPro" id="IPR046940">
    <property type="entry name" value="TPPII_Ig-like_sf"/>
</dbReference>
<dbReference type="InterPro" id="IPR015500">
    <property type="entry name" value="Peptidase_S8_subtilisin-rel"/>
</dbReference>
<feature type="domain" description="Tripeptidyl-peptidase II galactose-binding" evidence="16">
    <location>
        <begin position="675"/>
        <end position="763"/>
    </location>
</feature>
<dbReference type="Pfam" id="PF21223">
    <property type="entry name" value="TPPII_Ig-like-1"/>
    <property type="match status" value="1"/>
</dbReference>
<dbReference type="Pfam" id="PF21316">
    <property type="entry name" value="TPPII_GBD"/>
    <property type="match status" value="1"/>
</dbReference>
<evidence type="ECO:0000259" key="15">
    <source>
        <dbReference type="Pfam" id="PF21223"/>
    </source>
</evidence>
<evidence type="ECO:0000256" key="10">
    <source>
        <dbReference type="PROSITE-ProRule" id="PRU01240"/>
    </source>
</evidence>
<dbReference type="InterPro" id="IPR036852">
    <property type="entry name" value="Peptidase_S8/S53_dom_sf"/>
</dbReference>
<keyword evidence="5" id="KW-0031">Aminopeptidase</keyword>
<dbReference type="Gene3D" id="6.10.250.3080">
    <property type="match status" value="1"/>
</dbReference>
<feature type="domain" description="Tripeptidyl peptidase II second Ig-like" evidence="13">
    <location>
        <begin position="798"/>
        <end position="981"/>
    </location>
</feature>
<dbReference type="PRINTS" id="PR00723">
    <property type="entry name" value="SUBTILISIN"/>
</dbReference>
<dbReference type="OrthoDB" id="10256524at2759"/>
<dbReference type="Pfam" id="PF12580">
    <property type="entry name" value="TPPII"/>
    <property type="match status" value="1"/>
</dbReference>
<proteinExistence type="inferred from homology"/>
<evidence type="ECO:0000259" key="12">
    <source>
        <dbReference type="Pfam" id="PF00082"/>
    </source>
</evidence>
<comment type="similarity">
    <text evidence="2 10">Belongs to the peptidase S8 family.</text>
</comment>
<dbReference type="Proteomes" id="UP000838878">
    <property type="component" value="Chromosome 6"/>
</dbReference>
<organism evidence="17 18">
    <name type="scientific">Brenthis ino</name>
    <name type="common">lesser marbled fritillary</name>
    <dbReference type="NCBI Taxonomy" id="405034"/>
    <lineage>
        <taxon>Eukaryota</taxon>
        <taxon>Metazoa</taxon>
        <taxon>Ecdysozoa</taxon>
        <taxon>Arthropoda</taxon>
        <taxon>Hexapoda</taxon>
        <taxon>Insecta</taxon>
        <taxon>Pterygota</taxon>
        <taxon>Neoptera</taxon>
        <taxon>Endopterygota</taxon>
        <taxon>Lepidoptera</taxon>
        <taxon>Glossata</taxon>
        <taxon>Ditrysia</taxon>
        <taxon>Papilionoidea</taxon>
        <taxon>Nymphalidae</taxon>
        <taxon>Heliconiinae</taxon>
        <taxon>Argynnini</taxon>
        <taxon>Brenthis</taxon>
    </lineage>
</organism>
<reference evidence="17" key="1">
    <citation type="submission" date="2021-12" db="EMBL/GenBank/DDBJ databases">
        <authorList>
            <person name="Martin H S."/>
        </authorList>
    </citation>
    <scope>NUCLEOTIDE SEQUENCE</scope>
</reference>
<dbReference type="InterPro" id="IPR048383">
    <property type="entry name" value="TPPII_Ig-like-1"/>
</dbReference>
<dbReference type="AlphaFoldDB" id="A0A8J9YI93"/>
<name>A0A8J9YI93_9NEOP</name>
<feature type="domain" description="Peptidase S8/S53" evidence="12">
    <location>
        <begin position="35"/>
        <end position="501"/>
    </location>
</feature>
<feature type="domain" description="Tripeptidyl peptidase II C-terminal" evidence="14">
    <location>
        <begin position="1033"/>
        <end position="1090"/>
    </location>
</feature>
<evidence type="ECO:0000256" key="4">
    <source>
        <dbReference type="ARBA" id="ARBA00020244"/>
    </source>
</evidence>
<dbReference type="Gene3D" id="3.40.50.200">
    <property type="entry name" value="Peptidase S8/S53 domain"/>
    <property type="match status" value="2"/>
</dbReference>
<dbReference type="InterPro" id="IPR023828">
    <property type="entry name" value="Peptidase_S8_Ser-AS"/>
</dbReference>
<evidence type="ECO:0000313" key="18">
    <source>
        <dbReference type="Proteomes" id="UP000838878"/>
    </source>
</evidence>
<dbReference type="GO" id="GO:0005829">
    <property type="term" value="C:cytosol"/>
    <property type="evidence" value="ECO:0007669"/>
    <property type="project" value="TreeGrafter"/>
</dbReference>
<dbReference type="PROSITE" id="PS51892">
    <property type="entry name" value="SUBTILASE"/>
    <property type="match status" value="1"/>
</dbReference>
<comment type="catalytic activity">
    <reaction evidence="1">
        <text>Release of an N-terminal tripeptide from a polypeptide.</text>
        <dbReference type="EC" id="3.4.14.10"/>
    </reaction>
</comment>
<dbReference type="Pfam" id="PF00082">
    <property type="entry name" value="Peptidase_S8"/>
    <property type="match status" value="1"/>
</dbReference>
<dbReference type="InterPro" id="IPR034051">
    <property type="entry name" value="TPP_II_domain"/>
</dbReference>
<dbReference type="InterPro" id="IPR048384">
    <property type="entry name" value="TPPII_GBD"/>
</dbReference>
<dbReference type="CDD" id="cd04857">
    <property type="entry name" value="Peptidases_S8_Tripeptidyl_Aminopeptidase_II"/>
    <property type="match status" value="1"/>
</dbReference>
<dbReference type="InterPro" id="IPR022229">
    <property type="entry name" value="TPPII_Ig-like-2"/>
</dbReference>
<feature type="non-terminal residue" evidence="17">
    <location>
        <position position="1266"/>
    </location>
</feature>
<evidence type="ECO:0000256" key="9">
    <source>
        <dbReference type="ARBA" id="ARBA00032232"/>
    </source>
</evidence>
<feature type="coiled-coil region" evidence="11">
    <location>
        <begin position="147"/>
        <end position="195"/>
    </location>
</feature>
<evidence type="ECO:0000259" key="13">
    <source>
        <dbReference type="Pfam" id="PF12580"/>
    </source>
</evidence>
<dbReference type="Pfam" id="PF12583">
    <property type="entry name" value="TPPII_C"/>
    <property type="match status" value="1"/>
</dbReference>
<dbReference type="InterPro" id="IPR022232">
    <property type="entry name" value="TPPII_C_art"/>
</dbReference>
<keyword evidence="8 10" id="KW-0720">Serine protease</keyword>
<dbReference type="GO" id="GO:0008240">
    <property type="term" value="F:tripeptidyl-peptidase activity"/>
    <property type="evidence" value="ECO:0007669"/>
    <property type="project" value="UniProtKB-EC"/>
</dbReference>
<dbReference type="GO" id="GO:0004177">
    <property type="term" value="F:aminopeptidase activity"/>
    <property type="evidence" value="ECO:0007669"/>
    <property type="project" value="UniProtKB-KW"/>
</dbReference>
<keyword evidence="11" id="KW-0175">Coiled coil</keyword>
<feature type="active site" description="Charge relay system" evidence="10">
    <location>
        <position position="44"/>
    </location>
</feature>
<dbReference type="InterPro" id="IPR046939">
    <property type="entry name" value="TPPII_C_sf"/>
</dbReference>
<accession>A0A8J9YI93</accession>
<dbReference type="FunFam" id="3.40.50.200:FF:000003">
    <property type="entry name" value="Tripeptidyl peptidase 2"/>
    <property type="match status" value="1"/>
</dbReference>
<evidence type="ECO:0000259" key="16">
    <source>
        <dbReference type="Pfam" id="PF21316"/>
    </source>
</evidence>
<dbReference type="EC" id="3.4.14.10" evidence="3"/>
<dbReference type="InterPro" id="IPR000209">
    <property type="entry name" value="Peptidase_S8/S53_dom"/>
</dbReference>
<evidence type="ECO:0000256" key="8">
    <source>
        <dbReference type="ARBA" id="ARBA00022825"/>
    </source>
</evidence>
<dbReference type="SUPFAM" id="SSF52743">
    <property type="entry name" value="Subtilisin-like"/>
    <property type="match status" value="1"/>
</dbReference>
<evidence type="ECO:0000313" key="17">
    <source>
        <dbReference type="EMBL" id="CAH0727680.1"/>
    </source>
</evidence>
<protein>
    <recommendedName>
        <fullName evidence="4">Tripeptidyl-peptidase 2</fullName>
        <ecNumber evidence="3">3.4.14.10</ecNumber>
    </recommendedName>
    <alternativeName>
        <fullName evidence="9">Tripeptidyl aminopeptidase</fullName>
    </alternativeName>
</protein>
<evidence type="ECO:0000256" key="11">
    <source>
        <dbReference type="SAM" id="Coils"/>
    </source>
</evidence>
<evidence type="ECO:0000256" key="7">
    <source>
        <dbReference type="ARBA" id="ARBA00022801"/>
    </source>
</evidence>
<gene>
    <name evidence="17" type="ORF">BINO364_LOCUS12987</name>
</gene>
<dbReference type="PANTHER" id="PTHR43806">
    <property type="entry name" value="PEPTIDASE S8"/>
    <property type="match status" value="1"/>
</dbReference>
<dbReference type="Gene3D" id="1.25.40.710">
    <property type="match status" value="1"/>
</dbReference>
<feature type="active site" description="Charge relay system" evidence="10">
    <location>
        <position position="460"/>
    </location>
</feature>
<evidence type="ECO:0000259" key="14">
    <source>
        <dbReference type="Pfam" id="PF12583"/>
    </source>
</evidence>
<keyword evidence="6 10" id="KW-0645">Protease</keyword>
<feature type="active site" description="Charge relay system" evidence="10">
    <location>
        <position position="268"/>
    </location>
</feature>
<sequence length="1266" mass="138725">MADAPIDCDFPVWGLLPKKETGVVSFLNKYPNYDGRNTVIAIFDSGVDPAASGLKVTSTGETKVIERFDCSGCGDVDTSTVIRKVADGCITGSTGRKLKIPESWKNPSGEWRVGALYPFSLYPTKVKERIQDHRKEHLWDVGYKPALAEATKKLQDFEDEIASKTNLSQEEKMQKEELEARVEVLKEAEKKYNDVGPTYDCVLFHDGTVWRACIDISECGDLASGPLLGEYSITHEHTHLTPIDEMTISINVHDEGDTLEVVGMCSTHGTHVAAIASGYFPDEPDKNGVAPGAKIISLTIGDSRLGSMETGTALVRACIKVMELSKKMKIDVINMSYGEHAHWSNAGRVGSVISSVVNRYGVSWVVSGGNHGPALATVGAPPDIAQPILIGVGAYVSAEMMRAAYALRGGAGAVEGAFSWSSRGPCADGAAGVALCAPGGAVASVARFTLRHAQLMNGTSMAAPHVAGAVAVLISGLKDMNLPYSPYSMKRALENSATYLEHVEPWAQGCGLLNIEKAFEILTKYHDQPERDVTFNIKCGNNNAKGIFLRPKFDDPPKDIAVIIEPQFLEDHTDEENKSVIPKQIAFSVRLALACAAPWLAAPAHLHCANAPRALALRLRTHDLPPGPHYACVKAYDVSCVEKGPVFRVAVTVLQPAALRGAPHAPQLEERDVLFRPSTIKRHIVIPPMEATWGVVRLWRRGGDCGARFLVHAMQLAPRRSCRAHDTQRLLALAPHAPAAAPFRLLGGVTLEVVIAKYWASLGDISVDYTVEFHGLKPDFGARLTLGAAALGAVQLAALRPQDVQPVAQLKYIEPVYRPSESKLVPLTSRDVLPPARQIYQLLNTYTFHIPKATEVSPIVPMLCDMLYESEFESQMWMLYNSCKQLIQVGDAYPSKYSAKVEKGEYTLRLSVRHESRALLERLAELPVALQQRLAQPLPLDAYCSQPQALTGGKKFTSASMASGDLLPLYFTPIPSDKISRSSLAVGVTLTGTVTFAKDELGHKADVYALTLVPCEAPRRAREPVRPPPRPRDDYADAVKDFAAVWLPKLEGEKLEQVYEEILEKFPNYLGAHVAYLHAIDSPTDPKKLPNVNEDPDVTTAWCEQLIAISDKVIKQIDQDKLLAYLGMKNDTRSDANKIKQEREKQKTQLVEALARRGAALCRLRALARGASRESLAGALAANAADLLKFTDFADAKAIHYGVWHCFSLEHWGKAIKLLIKILEERPSKEVEERLIQAYRQLGWEFLATTTTASLPLKYPNTYRPF</sequence>
<keyword evidence="18" id="KW-1185">Reference proteome</keyword>
<evidence type="ECO:0000256" key="3">
    <source>
        <dbReference type="ARBA" id="ARBA00012462"/>
    </source>
</evidence>
<dbReference type="PROSITE" id="PS00138">
    <property type="entry name" value="SUBTILASE_SER"/>
    <property type="match status" value="1"/>
</dbReference>